<dbReference type="RefSeq" id="WP_177136756.1">
    <property type="nucleotide sequence ID" value="NZ_VYGV01000015.1"/>
</dbReference>
<reference evidence="1 2" key="1">
    <citation type="submission" date="2019-09" db="EMBL/GenBank/DDBJ databases">
        <title>Hydrogenophaga aromatica sp. nov., isolated from a para-xylene-degrading enrichment culture.</title>
        <authorList>
            <person name="Tancsics A."/>
            <person name="Banerjee S."/>
        </authorList>
    </citation>
    <scope>NUCLEOTIDE SEQUENCE [LARGE SCALE GENOMIC DNA]</scope>
    <source>
        <strain evidence="1 2">D2P1</strain>
    </source>
</reference>
<keyword evidence="2" id="KW-1185">Reference proteome</keyword>
<proteinExistence type="predicted"/>
<dbReference type="Proteomes" id="UP000545507">
    <property type="component" value="Unassembled WGS sequence"/>
</dbReference>
<name>A0A7Y8KZ71_9BURK</name>
<comment type="caution">
    <text evidence="1">The sequence shown here is derived from an EMBL/GenBank/DDBJ whole genome shotgun (WGS) entry which is preliminary data.</text>
</comment>
<dbReference type="AlphaFoldDB" id="A0A7Y8KZ71"/>
<organism evidence="1 2">
    <name type="scientific">Hydrogenophaga aromaticivorans</name>
    <dbReference type="NCBI Taxonomy" id="2610898"/>
    <lineage>
        <taxon>Bacteria</taxon>
        <taxon>Pseudomonadati</taxon>
        <taxon>Pseudomonadota</taxon>
        <taxon>Betaproteobacteria</taxon>
        <taxon>Burkholderiales</taxon>
        <taxon>Comamonadaceae</taxon>
        <taxon>Hydrogenophaga</taxon>
    </lineage>
</organism>
<gene>
    <name evidence="1" type="ORF">F3K02_16590</name>
</gene>
<protein>
    <submittedName>
        <fullName evidence="1">Uncharacterized protein</fullName>
    </submittedName>
</protein>
<accession>A0A7Y8KZ71</accession>
<dbReference type="EMBL" id="VYGV01000015">
    <property type="protein sequence ID" value="NWF46858.1"/>
    <property type="molecule type" value="Genomic_DNA"/>
</dbReference>
<evidence type="ECO:0000313" key="2">
    <source>
        <dbReference type="Proteomes" id="UP000545507"/>
    </source>
</evidence>
<sequence length="163" mass="17278">MSQPSVDTGQSGYFVPLAAMPGWTQAMQQASRAHRLGQVFQAMGFYHEALGLARDQLEAGRTDSEDACLAALVSSSLCLSGLQLELGCRSQAAAAIADAHTTLVRLILGQPGASAWRKAAVWHSRDTHDALVNHWQAHGPDPVIERALRAGCLVMNAAAGPVH</sequence>
<evidence type="ECO:0000313" key="1">
    <source>
        <dbReference type="EMBL" id="NWF46858.1"/>
    </source>
</evidence>